<evidence type="ECO:0000313" key="11">
    <source>
        <dbReference type="EMBL" id="PFX14586.1"/>
    </source>
</evidence>
<dbReference type="PROSITE" id="PS51156">
    <property type="entry name" value="ELM2"/>
    <property type="match status" value="1"/>
</dbReference>
<evidence type="ECO:0000256" key="5">
    <source>
        <dbReference type="ARBA" id="ARBA00023163"/>
    </source>
</evidence>
<dbReference type="OrthoDB" id="5985491at2759"/>
<dbReference type="STRING" id="50429.A0A2B4RBR2"/>
<dbReference type="FunFam" id="1.10.10.60:FF:000033">
    <property type="entry name" value="REST corepressor 3"/>
    <property type="match status" value="1"/>
</dbReference>
<evidence type="ECO:0000256" key="6">
    <source>
        <dbReference type="ARBA" id="ARBA00023242"/>
    </source>
</evidence>
<reference evidence="12" key="1">
    <citation type="journal article" date="2017" name="bioRxiv">
        <title>Comparative analysis of the genomes of Stylophora pistillata and Acropora digitifera provides evidence for extensive differences between species of corals.</title>
        <authorList>
            <person name="Voolstra C.R."/>
            <person name="Li Y."/>
            <person name="Liew Y.J."/>
            <person name="Baumgarten S."/>
            <person name="Zoccola D."/>
            <person name="Flot J.-F."/>
            <person name="Tambutte S."/>
            <person name="Allemand D."/>
            <person name="Aranda M."/>
        </authorList>
    </citation>
    <scope>NUCLEOTIDE SEQUENCE [LARGE SCALE GENOMIC DNA]</scope>
</reference>
<keyword evidence="6" id="KW-0539">Nucleus</keyword>
<dbReference type="Pfam" id="PF00249">
    <property type="entry name" value="Myb_DNA-binding"/>
    <property type="match status" value="2"/>
</dbReference>
<feature type="compositionally biased region" description="Polar residues" evidence="8">
    <location>
        <begin position="910"/>
        <end position="926"/>
    </location>
</feature>
<feature type="domain" description="SANT" evidence="10">
    <location>
        <begin position="726"/>
        <end position="761"/>
    </location>
</feature>
<dbReference type="GO" id="GO:0005667">
    <property type="term" value="C:transcription regulator complex"/>
    <property type="evidence" value="ECO:0007669"/>
    <property type="project" value="TreeGrafter"/>
</dbReference>
<feature type="region of interest" description="Disordered" evidence="8">
    <location>
        <begin position="772"/>
        <end position="926"/>
    </location>
</feature>
<dbReference type="GO" id="GO:0006357">
    <property type="term" value="P:regulation of transcription by RNA polymerase II"/>
    <property type="evidence" value="ECO:0007669"/>
    <property type="project" value="TreeGrafter"/>
</dbReference>
<feature type="compositionally biased region" description="Pro residues" evidence="8">
    <location>
        <begin position="855"/>
        <end position="872"/>
    </location>
</feature>
<dbReference type="SMART" id="SM00717">
    <property type="entry name" value="SANT"/>
    <property type="match status" value="2"/>
</dbReference>
<dbReference type="PROSITE" id="PS51293">
    <property type="entry name" value="SANT"/>
    <property type="match status" value="2"/>
</dbReference>
<evidence type="ECO:0000259" key="9">
    <source>
        <dbReference type="PROSITE" id="PS51156"/>
    </source>
</evidence>
<evidence type="ECO:0000313" key="12">
    <source>
        <dbReference type="Proteomes" id="UP000225706"/>
    </source>
</evidence>
<dbReference type="FunFam" id="4.10.1240.50:FF:000002">
    <property type="entry name" value="REST corepressor isoform X1"/>
    <property type="match status" value="1"/>
</dbReference>
<name>A0A2B4RBR2_STYPI</name>
<dbReference type="InterPro" id="IPR000477">
    <property type="entry name" value="RT_dom"/>
</dbReference>
<gene>
    <name evidence="11" type="primary">rcor2</name>
    <name evidence="11" type="ORF">AWC38_SpisGene21243</name>
</gene>
<evidence type="ECO:0000256" key="1">
    <source>
        <dbReference type="ARBA" id="ARBA00004123"/>
    </source>
</evidence>
<protein>
    <submittedName>
        <fullName evidence="11">REST corepressor 2</fullName>
    </submittedName>
</protein>
<dbReference type="InterPro" id="IPR049048">
    <property type="entry name" value="REST_helical"/>
</dbReference>
<feature type="domain" description="SANT" evidence="10">
    <location>
        <begin position="464"/>
        <end position="515"/>
    </location>
</feature>
<evidence type="ECO:0000259" key="10">
    <source>
        <dbReference type="PROSITE" id="PS51293"/>
    </source>
</evidence>
<dbReference type="Pfam" id="PF00078">
    <property type="entry name" value="RVT_1"/>
    <property type="match status" value="1"/>
</dbReference>
<dbReference type="InterPro" id="IPR009057">
    <property type="entry name" value="Homeodomain-like_sf"/>
</dbReference>
<dbReference type="InterPro" id="IPR051066">
    <property type="entry name" value="Trans_reg/Corepressor"/>
</dbReference>
<keyword evidence="2" id="KW-0678">Repressor</keyword>
<keyword evidence="5" id="KW-0804">Transcription</keyword>
<proteinExistence type="inferred from homology"/>
<evidence type="ECO:0000256" key="2">
    <source>
        <dbReference type="ARBA" id="ARBA00022491"/>
    </source>
</evidence>
<dbReference type="CDD" id="cd00167">
    <property type="entry name" value="SANT"/>
    <property type="match status" value="1"/>
</dbReference>
<comment type="similarity">
    <text evidence="7">Belongs to the CoREST family.</text>
</comment>
<feature type="region of interest" description="Disordered" evidence="8">
    <location>
        <begin position="521"/>
        <end position="574"/>
    </location>
</feature>
<dbReference type="SUPFAM" id="SSF46689">
    <property type="entry name" value="Homeodomain-like"/>
    <property type="match status" value="2"/>
</dbReference>
<feature type="compositionally biased region" description="Acidic residues" evidence="8">
    <location>
        <begin position="535"/>
        <end position="549"/>
    </location>
</feature>
<dbReference type="InterPro" id="IPR000949">
    <property type="entry name" value="ELM2_dom"/>
</dbReference>
<keyword evidence="12" id="KW-1185">Reference proteome</keyword>
<evidence type="ECO:0000256" key="4">
    <source>
        <dbReference type="ARBA" id="ARBA00023054"/>
    </source>
</evidence>
<dbReference type="SMART" id="SM01189">
    <property type="entry name" value="ELM2"/>
    <property type="match status" value="1"/>
</dbReference>
<evidence type="ECO:0000256" key="7">
    <source>
        <dbReference type="ARBA" id="ARBA00038011"/>
    </source>
</evidence>
<dbReference type="GO" id="GO:0000118">
    <property type="term" value="C:histone deacetylase complex"/>
    <property type="evidence" value="ECO:0007669"/>
    <property type="project" value="TreeGrafter"/>
</dbReference>
<keyword evidence="3" id="KW-0805">Transcription regulation</keyword>
<keyword evidence="4" id="KW-0175">Coiled coil</keyword>
<feature type="domain" description="ELM2" evidence="9">
    <location>
        <begin position="375"/>
        <end position="463"/>
    </location>
</feature>
<dbReference type="Pfam" id="PF01448">
    <property type="entry name" value="ELM2"/>
    <property type="match status" value="1"/>
</dbReference>
<dbReference type="Gene3D" id="4.10.1240.50">
    <property type="match status" value="1"/>
</dbReference>
<dbReference type="GO" id="GO:0003714">
    <property type="term" value="F:transcription corepressor activity"/>
    <property type="evidence" value="ECO:0007669"/>
    <property type="project" value="TreeGrafter"/>
</dbReference>
<dbReference type="PANTHER" id="PTHR16089:SF28">
    <property type="entry name" value="REST COREPRESSOR"/>
    <property type="match status" value="1"/>
</dbReference>
<organism evidence="11 12">
    <name type="scientific">Stylophora pistillata</name>
    <name type="common">Smooth cauliflower coral</name>
    <dbReference type="NCBI Taxonomy" id="50429"/>
    <lineage>
        <taxon>Eukaryota</taxon>
        <taxon>Metazoa</taxon>
        <taxon>Cnidaria</taxon>
        <taxon>Anthozoa</taxon>
        <taxon>Hexacorallia</taxon>
        <taxon>Scleractinia</taxon>
        <taxon>Astrocoeniina</taxon>
        <taxon>Pocilloporidae</taxon>
        <taxon>Stylophora</taxon>
    </lineage>
</organism>
<dbReference type="PANTHER" id="PTHR16089">
    <property type="entry name" value="REST COREPRESSOR COREST PROTEIN-RELATED"/>
    <property type="match status" value="1"/>
</dbReference>
<feature type="compositionally biased region" description="Low complexity" evidence="8">
    <location>
        <begin position="791"/>
        <end position="819"/>
    </location>
</feature>
<sequence>MALTTLNWSDVLNEVDINKAVEVLEVKIRAVMNKFMPQKSVRMSSRDPVWMSPLVKCMLRTKSHISLNNKERLSLFNKRISELITENRRKLAAIGSGEWWKGVDALSQRRRSSLINLDKNSLVRLNDYFANLCYDDTYVRPSDMDIPDSVKPPKISERCVWNTLVHVKKTATGPDDLPYWIWKDCAELLTPIVTHVWNLSLSTHTWPDSWKRANVNPLPKVNMPIEDSDYRGINVTPVIARLFEKVVYRTQAQSVIENNLSHTQFAYRQAGSCTNALLAIQHQTYKYLDSSDCSAVRIFTMDFSKAFDFVNHAILSAKLKQLPLNPYIINWYHSFLYARQQRVVSYNFLGQWKSVNRGTTQDKRENGNGHSYKEPGMRVGEEYQASIPELVTENKEEAKHDSALRHNALLVWAPVEDIPNSKLDDYVTVAKDKHGYNVEQALGMLFWHKHNLDKSLTDLANFTPFPDEWSMEDKILFEQAYSSHGKSFKRIQQILPDKSVATLVKYYYSWKKTRSRTSLIDRQAKKMAVQKEPINDPESDNSDSSDSDFEPEKETRQANGQSKPKIMNKQPIGAPTATNISGSCTNCRTQTTQLHATQKGNMCSACYQFLSKKVQHNLAEPTLSLASFYRRTGTLRPRHEGRETRTGHRGNKVKRKAPKGMVLSQEYLVSVSGTHGDTHVRPLEVEIVNLKRQIQANKQSISQHKYQLDSGVETMRPGDVSRVNCAVRRYGKDFQAMAEVLGNKSVSQCRNFFVNYRRRFNLQQVLEEYEAEQGITSSDRKDDDLQVLHMSGSPGSSGNSSPSQPDRSSPSIPNQGLSSQPPPLLKPSGSQAQRHPPPLQPQVAVPRTSQGGLQGPPPLIKPMVPPIRPQPLHPQANPMMRQSPPAHPHLIQQMMDQKPLGGPVGRSESPHSASGTPPLRQTRSGM</sequence>
<dbReference type="Proteomes" id="UP000225706">
    <property type="component" value="Unassembled WGS sequence"/>
</dbReference>
<dbReference type="Gene3D" id="1.10.10.60">
    <property type="entry name" value="Homeodomain-like"/>
    <property type="match status" value="1"/>
</dbReference>
<dbReference type="AlphaFoldDB" id="A0A2B4RBR2"/>
<evidence type="ECO:0000256" key="3">
    <source>
        <dbReference type="ARBA" id="ARBA00023015"/>
    </source>
</evidence>
<dbReference type="InterPro" id="IPR001005">
    <property type="entry name" value="SANT/Myb"/>
</dbReference>
<comment type="caution">
    <text evidence="11">The sequence shown here is derived from an EMBL/GenBank/DDBJ whole genome shotgun (WGS) entry which is preliminary data.</text>
</comment>
<dbReference type="EMBL" id="LSMT01000759">
    <property type="protein sequence ID" value="PFX14586.1"/>
    <property type="molecule type" value="Genomic_DNA"/>
</dbReference>
<dbReference type="InterPro" id="IPR017884">
    <property type="entry name" value="SANT_dom"/>
</dbReference>
<comment type="subcellular location">
    <subcellularLocation>
        <location evidence="1">Nucleus</location>
    </subcellularLocation>
</comment>
<dbReference type="Gene3D" id="1.20.58.1880">
    <property type="match status" value="1"/>
</dbReference>
<accession>A0A2B4RBR2</accession>
<evidence type="ECO:0000256" key="8">
    <source>
        <dbReference type="SAM" id="MobiDB-lite"/>
    </source>
</evidence>
<dbReference type="Pfam" id="PF20878">
    <property type="entry name" value="REST_helical"/>
    <property type="match status" value="1"/>
</dbReference>